<keyword evidence="1" id="KW-1133">Transmembrane helix</keyword>
<evidence type="ECO:0000256" key="1">
    <source>
        <dbReference type="SAM" id="Phobius"/>
    </source>
</evidence>
<dbReference type="AlphaFoldDB" id="A0A9D1A126"/>
<keyword evidence="1" id="KW-0812">Transmembrane</keyword>
<dbReference type="Proteomes" id="UP000824261">
    <property type="component" value="Unassembled WGS sequence"/>
</dbReference>
<feature type="transmembrane region" description="Helical" evidence="1">
    <location>
        <begin position="17"/>
        <end position="40"/>
    </location>
</feature>
<feature type="transmembrane region" description="Helical" evidence="1">
    <location>
        <begin position="90"/>
        <end position="113"/>
    </location>
</feature>
<sequence>MTIHTAAGRPAAPATSLAASVLGMSLGSVPLYALSLFLALRFGRNAAIGAGAAGMLLAFFSVGGLAHGLMTGALTGASPAGLLGAVPFCWAARLGSLGVEAAIAAGTGSAGAVALAAARLVPAAAALAALSAVAIAAWFPRFEEGRSDA</sequence>
<dbReference type="EMBL" id="DVGB01000091">
    <property type="protein sequence ID" value="HIR02122.1"/>
    <property type="molecule type" value="Genomic_DNA"/>
</dbReference>
<comment type="caution">
    <text evidence="2">The sequence shown here is derived from an EMBL/GenBank/DDBJ whole genome shotgun (WGS) entry which is preliminary data.</text>
</comment>
<reference evidence="2" key="2">
    <citation type="journal article" date="2021" name="PeerJ">
        <title>Extensive microbial diversity within the chicken gut microbiome revealed by metagenomics and culture.</title>
        <authorList>
            <person name="Gilroy R."/>
            <person name="Ravi A."/>
            <person name="Getino M."/>
            <person name="Pursley I."/>
            <person name="Horton D.L."/>
            <person name="Alikhan N.F."/>
            <person name="Baker D."/>
            <person name="Gharbi K."/>
            <person name="Hall N."/>
            <person name="Watson M."/>
            <person name="Adriaenssens E.M."/>
            <person name="Foster-Nyarko E."/>
            <person name="Jarju S."/>
            <person name="Secka A."/>
            <person name="Antonio M."/>
            <person name="Oren A."/>
            <person name="Chaudhuri R.R."/>
            <person name="La Ragione R."/>
            <person name="Hildebrand F."/>
            <person name="Pallen M.J."/>
        </authorList>
    </citation>
    <scope>NUCLEOTIDE SEQUENCE</scope>
    <source>
        <strain evidence="2">ChiGjej1B1-2707</strain>
    </source>
</reference>
<keyword evidence="1" id="KW-0472">Membrane</keyword>
<feature type="transmembrane region" description="Helical" evidence="1">
    <location>
        <begin position="120"/>
        <end position="139"/>
    </location>
</feature>
<evidence type="ECO:0000313" key="2">
    <source>
        <dbReference type="EMBL" id="HIR02122.1"/>
    </source>
</evidence>
<organism evidence="2 3">
    <name type="scientific">Candidatus Aveggerthella stercoripullorum</name>
    <dbReference type="NCBI Taxonomy" id="2840688"/>
    <lineage>
        <taxon>Bacteria</taxon>
        <taxon>Bacillati</taxon>
        <taxon>Actinomycetota</taxon>
        <taxon>Coriobacteriia</taxon>
        <taxon>Eggerthellales</taxon>
        <taxon>Eggerthellaceae</taxon>
        <taxon>Eggerthellaceae incertae sedis</taxon>
        <taxon>Candidatus Aveggerthella</taxon>
    </lineage>
</organism>
<name>A0A9D1A126_9ACTN</name>
<proteinExistence type="predicted"/>
<evidence type="ECO:0000313" key="3">
    <source>
        <dbReference type="Proteomes" id="UP000824261"/>
    </source>
</evidence>
<protein>
    <submittedName>
        <fullName evidence="2">Uncharacterized protein</fullName>
    </submittedName>
</protein>
<reference evidence="2" key="1">
    <citation type="submission" date="2020-10" db="EMBL/GenBank/DDBJ databases">
        <authorList>
            <person name="Gilroy R."/>
        </authorList>
    </citation>
    <scope>NUCLEOTIDE SEQUENCE</scope>
    <source>
        <strain evidence="2">ChiGjej1B1-2707</strain>
    </source>
</reference>
<gene>
    <name evidence="2" type="ORF">IAA69_07680</name>
</gene>
<feature type="transmembrane region" description="Helical" evidence="1">
    <location>
        <begin position="47"/>
        <end position="70"/>
    </location>
</feature>
<accession>A0A9D1A126</accession>